<evidence type="ECO:0000256" key="1">
    <source>
        <dbReference type="SAM" id="Phobius"/>
    </source>
</evidence>
<organism evidence="2">
    <name type="scientific">Arundo donax</name>
    <name type="common">Giant reed</name>
    <name type="synonym">Donax arundinaceus</name>
    <dbReference type="NCBI Taxonomy" id="35708"/>
    <lineage>
        <taxon>Eukaryota</taxon>
        <taxon>Viridiplantae</taxon>
        <taxon>Streptophyta</taxon>
        <taxon>Embryophyta</taxon>
        <taxon>Tracheophyta</taxon>
        <taxon>Spermatophyta</taxon>
        <taxon>Magnoliopsida</taxon>
        <taxon>Liliopsida</taxon>
        <taxon>Poales</taxon>
        <taxon>Poaceae</taxon>
        <taxon>PACMAD clade</taxon>
        <taxon>Arundinoideae</taxon>
        <taxon>Arundineae</taxon>
        <taxon>Arundo</taxon>
    </lineage>
</organism>
<reference evidence="2" key="1">
    <citation type="submission" date="2014-09" db="EMBL/GenBank/DDBJ databases">
        <authorList>
            <person name="Magalhaes I.L.F."/>
            <person name="Oliveira U."/>
            <person name="Santos F.R."/>
            <person name="Vidigal T.H.D.A."/>
            <person name="Brescovit A.D."/>
            <person name="Santos A.J."/>
        </authorList>
    </citation>
    <scope>NUCLEOTIDE SEQUENCE</scope>
    <source>
        <tissue evidence="2">Shoot tissue taken approximately 20 cm above the soil surface</tissue>
    </source>
</reference>
<dbReference type="EMBL" id="GBRH01262105">
    <property type="protein sequence ID" value="JAD35790.1"/>
    <property type="molecule type" value="Transcribed_RNA"/>
</dbReference>
<protein>
    <submittedName>
        <fullName evidence="2">Uncharacterized protein</fullName>
    </submittedName>
</protein>
<evidence type="ECO:0000313" key="2">
    <source>
        <dbReference type="EMBL" id="JAD35790.1"/>
    </source>
</evidence>
<name>A0A0A8ZGC6_ARUDO</name>
<keyword evidence="1" id="KW-1133">Transmembrane helix</keyword>
<keyword evidence="1" id="KW-0472">Membrane</keyword>
<reference evidence="2" key="2">
    <citation type="journal article" date="2015" name="Data Brief">
        <title>Shoot transcriptome of the giant reed, Arundo donax.</title>
        <authorList>
            <person name="Barrero R.A."/>
            <person name="Guerrero F.D."/>
            <person name="Moolhuijzen P."/>
            <person name="Goolsby J.A."/>
            <person name="Tidwell J."/>
            <person name="Bellgard S.E."/>
            <person name="Bellgard M.I."/>
        </authorList>
    </citation>
    <scope>NUCLEOTIDE SEQUENCE</scope>
    <source>
        <tissue evidence="2">Shoot tissue taken approximately 20 cm above the soil surface</tissue>
    </source>
</reference>
<sequence>MIGELVMSYVCSFRGTPLLLCTVCLSFDRQTI</sequence>
<feature type="transmembrane region" description="Helical" evidence="1">
    <location>
        <begin position="6"/>
        <end position="27"/>
    </location>
</feature>
<accession>A0A0A8ZGC6</accession>
<proteinExistence type="predicted"/>
<keyword evidence="1" id="KW-0812">Transmembrane</keyword>
<dbReference type="AlphaFoldDB" id="A0A0A8ZGC6"/>